<feature type="chain" id="PRO_5043437702" description="Protein amnionless" evidence="12">
    <location>
        <begin position="30"/>
        <end position="441"/>
    </location>
</feature>
<dbReference type="Proteomes" id="UP001159428">
    <property type="component" value="Unassembled WGS sequence"/>
</dbReference>
<keyword evidence="7" id="KW-0653">Protein transport</keyword>
<gene>
    <name evidence="13" type="ORF">PMEA_00020860</name>
</gene>
<evidence type="ECO:0000256" key="10">
    <source>
        <dbReference type="SAM" id="MobiDB-lite"/>
    </source>
</evidence>
<dbReference type="EMBL" id="CALNXJ010000038">
    <property type="protein sequence ID" value="CAH3143929.1"/>
    <property type="molecule type" value="Genomic_DNA"/>
</dbReference>
<name>A0AAU9XCJ7_9CNID</name>
<evidence type="ECO:0000313" key="13">
    <source>
        <dbReference type="EMBL" id="CAH3143929.1"/>
    </source>
</evidence>
<protein>
    <recommendedName>
        <fullName evidence="2">Protein amnionless</fullName>
    </recommendedName>
</protein>
<dbReference type="AlphaFoldDB" id="A0AAU9XCJ7"/>
<evidence type="ECO:0000256" key="11">
    <source>
        <dbReference type="SAM" id="Phobius"/>
    </source>
</evidence>
<keyword evidence="5 11" id="KW-0812">Transmembrane</keyword>
<dbReference type="GO" id="GO:0015031">
    <property type="term" value="P:protein transport"/>
    <property type="evidence" value="ECO:0007669"/>
    <property type="project" value="UniProtKB-KW"/>
</dbReference>
<reference evidence="13 14" key="1">
    <citation type="submission" date="2022-05" db="EMBL/GenBank/DDBJ databases">
        <authorList>
            <consortium name="Genoscope - CEA"/>
            <person name="William W."/>
        </authorList>
    </citation>
    <scope>NUCLEOTIDE SEQUENCE [LARGE SCALE GENOMIC DNA]</scope>
</reference>
<dbReference type="Pfam" id="PF14828">
    <property type="entry name" value="Amnionless"/>
    <property type="match status" value="1"/>
</dbReference>
<evidence type="ECO:0000256" key="5">
    <source>
        <dbReference type="ARBA" id="ARBA00022692"/>
    </source>
</evidence>
<evidence type="ECO:0000256" key="6">
    <source>
        <dbReference type="ARBA" id="ARBA00022729"/>
    </source>
</evidence>
<organism evidence="13 14">
    <name type="scientific">Pocillopora meandrina</name>
    <dbReference type="NCBI Taxonomy" id="46732"/>
    <lineage>
        <taxon>Eukaryota</taxon>
        <taxon>Metazoa</taxon>
        <taxon>Cnidaria</taxon>
        <taxon>Anthozoa</taxon>
        <taxon>Hexacorallia</taxon>
        <taxon>Scleractinia</taxon>
        <taxon>Astrocoeniina</taxon>
        <taxon>Pocilloporidae</taxon>
        <taxon>Pocillopora</taxon>
    </lineage>
</organism>
<evidence type="ECO:0000256" key="9">
    <source>
        <dbReference type="ARBA" id="ARBA00023136"/>
    </source>
</evidence>
<keyword evidence="9 11" id="KW-0472">Membrane</keyword>
<feature type="signal peptide" evidence="12">
    <location>
        <begin position="1"/>
        <end position="29"/>
    </location>
</feature>
<dbReference type="GO" id="GO:0016324">
    <property type="term" value="C:apical plasma membrane"/>
    <property type="evidence" value="ECO:0007669"/>
    <property type="project" value="TreeGrafter"/>
</dbReference>
<dbReference type="InterPro" id="IPR026112">
    <property type="entry name" value="AMN"/>
</dbReference>
<keyword evidence="4" id="KW-1003">Cell membrane</keyword>
<evidence type="ECO:0000256" key="2">
    <source>
        <dbReference type="ARBA" id="ARBA00021200"/>
    </source>
</evidence>
<comment type="subcellular location">
    <subcellularLocation>
        <location evidence="1">Cell membrane</location>
        <topology evidence="1">Single-pass type I membrane protein</topology>
    </subcellularLocation>
</comment>
<keyword evidence="14" id="KW-1185">Reference proteome</keyword>
<evidence type="ECO:0000256" key="7">
    <source>
        <dbReference type="ARBA" id="ARBA00022927"/>
    </source>
</evidence>
<comment type="caution">
    <text evidence="13">The sequence shown here is derived from an EMBL/GenBank/DDBJ whole genome shotgun (WGS) entry which is preliminary data.</text>
</comment>
<evidence type="ECO:0000313" key="14">
    <source>
        <dbReference type="Proteomes" id="UP001159428"/>
    </source>
</evidence>
<evidence type="ECO:0000256" key="3">
    <source>
        <dbReference type="ARBA" id="ARBA00022448"/>
    </source>
</evidence>
<evidence type="ECO:0000256" key="1">
    <source>
        <dbReference type="ARBA" id="ARBA00004251"/>
    </source>
</evidence>
<sequence>MRNKMIHRKKKLIFAWMFTCLLLGNQCLAVTKQWLPNTNFDNPANWNKGRVPCAKDRVQLHGNKPVSVSLRSSHIISSLSLPMNGEVLFYDGAELSFNEDVSTDCEDPGDIHFVASVQNWFNPYNWQQIGVNKEPFRSSPVSILHTDNVPCVHDTVVFPQASSFMVKSVLPVRVAAVELLGEAQNSISFKDFYNSASGSMQFNFIGPTNITAVQCDDRTGCACGYWKFAETICSHVKCEEPICAGAFRPEGSCCDVCGTLLGLSLEQDFTMNDFKHRLANFSQTEYEGVSVATSKTESNVVQVLLIDQEGGNGAQKAAEQLKEVLISDKSFNVAGVRVLEQSGDKAIAEKPENSLIIPLAVGLCLLFLFIVAVIFLICSCTKRQSYPFVTVADGDIELTNIGNNQAVDYKENGELGEKQSSGQDASGEMSVENPLYDSSTK</sequence>
<evidence type="ECO:0000256" key="4">
    <source>
        <dbReference type="ARBA" id="ARBA00022475"/>
    </source>
</evidence>
<dbReference type="GO" id="GO:0030139">
    <property type="term" value="C:endocytic vesicle"/>
    <property type="evidence" value="ECO:0007669"/>
    <property type="project" value="TreeGrafter"/>
</dbReference>
<evidence type="ECO:0000256" key="8">
    <source>
        <dbReference type="ARBA" id="ARBA00022989"/>
    </source>
</evidence>
<keyword evidence="8 11" id="KW-1133">Transmembrane helix</keyword>
<dbReference type="GO" id="GO:0006898">
    <property type="term" value="P:receptor-mediated endocytosis"/>
    <property type="evidence" value="ECO:0007669"/>
    <property type="project" value="TreeGrafter"/>
</dbReference>
<feature type="region of interest" description="Disordered" evidence="10">
    <location>
        <begin position="409"/>
        <end position="441"/>
    </location>
</feature>
<keyword evidence="3" id="KW-0813">Transport</keyword>
<proteinExistence type="predicted"/>
<dbReference type="PANTHER" id="PTHR14995">
    <property type="entry name" value="AMNIONLESS"/>
    <property type="match status" value="1"/>
</dbReference>
<dbReference type="PANTHER" id="PTHR14995:SF2">
    <property type="entry name" value="PROTEIN AMNIONLESS"/>
    <property type="match status" value="1"/>
</dbReference>
<evidence type="ECO:0000256" key="12">
    <source>
        <dbReference type="SAM" id="SignalP"/>
    </source>
</evidence>
<accession>A0AAU9XCJ7</accession>
<feature type="transmembrane region" description="Helical" evidence="11">
    <location>
        <begin position="355"/>
        <end position="378"/>
    </location>
</feature>
<keyword evidence="6 12" id="KW-0732">Signal</keyword>